<dbReference type="AlphaFoldDB" id="A0A2P2QRB3"/>
<organism evidence="1">
    <name type="scientific">Rhizophora mucronata</name>
    <name type="common">Asiatic mangrove</name>
    <dbReference type="NCBI Taxonomy" id="61149"/>
    <lineage>
        <taxon>Eukaryota</taxon>
        <taxon>Viridiplantae</taxon>
        <taxon>Streptophyta</taxon>
        <taxon>Embryophyta</taxon>
        <taxon>Tracheophyta</taxon>
        <taxon>Spermatophyta</taxon>
        <taxon>Magnoliopsida</taxon>
        <taxon>eudicotyledons</taxon>
        <taxon>Gunneridae</taxon>
        <taxon>Pentapetalae</taxon>
        <taxon>rosids</taxon>
        <taxon>fabids</taxon>
        <taxon>Malpighiales</taxon>
        <taxon>Rhizophoraceae</taxon>
        <taxon>Rhizophora</taxon>
    </lineage>
</organism>
<accession>A0A2P2QRB3</accession>
<sequence>MKLLLLVFSLHAATLERSKKGLIFLSQ</sequence>
<dbReference type="EMBL" id="GGEC01088947">
    <property type="protein sequence ID" value="MBX69431.1"/>
    <property type="molecule type" value="Transcribed_RNA"/>
</dbReference>
<protein>
    <submittedName>
        <fullName evidence="1">Uncharacterized protein</fullName>
    </submittedName>
</protein>
<evidence type="ECO:0000313" key="1">
    <source>
        <dbReference type="EMBL" id="MBX69431.1"/>
    </source>
</evidence>
<name>A0A2P2QRB3_RHIMU</name>
<proteinExistence type="predicted"/>
<reference evidence="1" key="1">
    <citation type="submission" date="2018-02" db="EMBL/GenBank/DDBJ databases">
        <title>Rhizophora mucronata_Transcriptome.</title>
        <authorList>
            <person name="Meera S.P."/>
            <person name="Sreeshan A."/>
            <person name="Augustine A."/>
        </authorList>
    </citation>
    <scope>NUCLEOTIDE SEQUENCE</scope>
    <source>
        <tissue evidence="1">Leaf</tissue>
    </source>
</reference>